<proteinExistence type="inferred from homology"/>
<dbReference type="EC" id="3.2.1.20" evidence="5"/>
<comment type="caution">
    <text evidence="5">The sequence shown here is derived from an EMBL/GenBank/DDBJ whole genome shotgun (WGS) entry which is preliminary data.</text>
</comment>
<accession>A0ABV6YWJ4</accession>
<dbReference type="CDD" id="cd06594">
    <property type="entry name" value="GH31_glucosidase_YihQ"/>
    <property type="match status" value="1"/>
</dbReference>
<dbReference type="EMBL" id="JBHPBY010000105">
    <property type="protein sequence ID" value="MFC1850533.1"/>
    <property type="molecule type" value="Genomic_DNA"/>
</dbReference>
<keyword evidence="6" id="KW-1185">Reference proteome</keyword>
<dbReference type="SUPFAM" id="SSF51011">
    <property type="entry name" value="Glycosyl hydrolase domain"/>
    <property type="match status" value="1"/>
</dbReference>
<evidence type="ECO:0000256" key="1">
    <source>
        <dbReference type="ARBA" id="ARBA00007806"/>
    </source>
</evidence>
<sequence length="752" mass="84657">MRSTSKKNRYILLIGMVCSFIIWLSHCDRDDDATDSPDQTLYAVAASKTYQLGSFFIKISRQDNNERALTITHEQNREKILWSTVVGQKFISAAEAEVTITEQRGSFDIKDRIISRTNKQTIDRIDYDTASLTVTGTVYNDDYTIPYSFLLTAKTENQLGFELTLDPSNQRFNRVYLHYPSTSSEAFFGFGEQYTYLNMKGRELPILSQEQGIGRGEEPLTSLMNAIAPGSGGSWYTTYIAVPQYITSTLKSLFLENTAITFFNFKNPIEVEIKLFGTQMNGGMLYGETPLDLIEAYTAYCGRMPALPEWLNNGAVVGMQGGTSVVMEKLSLLKIYDTPISAFWLQDWVGKRSTIIGSQLWWNWQLNEEWYPGWHEMVQTLAAQNIRVMTYINPFLVDVSDMPAFSRNLYQEALDNGYLVLDEDGEPYMITNTDFDAGLIDLSNPAARTWFKAVIKDEVLAVGASGWMADFGEALPFDAQLYSGEEAALYHNQYPVEWARINREALEEEGRVGDVVFFNRSGFTRSPAYSPLFWLGDQTVTWDGNDGLKSAIKGMLSGGMSGFSLNHSDIGGYTTFDPIMSRSRELLCRWMEANAFTAVFRTHEGNQPENNIQFYTDGDTLRQFATMSKVYKALAFYRKILFQEAAQKGYPVARHPFLQYPDDENVLALEYQWMLGPDFMVAPVTEEAETSKKVYLPAGVWIHIWTGTAYGTTSEGGWCTVPAPLGQPPVFYKQGSEAGATFVANLKAAGVL</sequence>
<dbReference type="Pfam" id="PF21365">
    <property type="entry name" value="Glyco_hydro_31_3rd"/>
    <property type="match status" value="1"/>
</dbReference>
<feature type="domain" description="Glycosyl hydrolase family 31 C-terminal" evidence="4">
    <location>
        <begin position="649"/>
        <end position="736"/>
    </location>
</feature>
<name>A0ABV6YWJ4_UNCC1</name>
<dbReference type="InterPro" id="IPR013780">
    <property type="entry name" value="Glyco_hydro_b"/>
</dbReference>
<organism evidence="5 6">
    <name type="scientific">candidate division CSSED10-310 bacterium</name>
    <dbReference type="NCBI Taxonomy" id="2855610"/>
    <lineage>
        <taxon>Bacteria</taxon>
        <taxon>Bacteria division CSSED10-310</taxon>
    </lineage>
</organism>
<dbReference type="Pfam" id="PF01055">
    <property type="entry name" value="Glyco_hydro_31_2nd"/>
    <property type="match status" value="1"/>
</dbReference>
<comment type="similarity">
    <text evidence="1 2">Belongs to the glycosyl hydrolase 31 family.</text>
</comment>
<dbReference type="InterPro" id="IPR048395">
    <property type="entry name" value="Glyco_hydro_31_C"/>
</dbReference>
<dbReference type="InterPro" id="IPR044112">
    <property type="entry name" value="YihQ_TIM-like"/>
</dbReference>
<dbReference type="SUPFAM" id="SSF51445">
    <property type="entry name" value="(Trans)glycosidases"/>
    <property type="match status" value="1"/>
</dbReference>
<keyword evidence="2 5" id="KW-0326">Glycosidase</keyword>
<feature type="domain" description="Glycoside hydrolase family 31 TIM barrel" evidence="3">
    <location>
        <begin position="326"/>
        <end position="614"/>
    </location>
</feature>
<dbReference type="CDD" id="cd14752">
    <property type="entry name" value="GH31_N"/>
    <property type="match status" value="1"/>
</dbReference>
<dbReference type="InterPro" id="IPR000322">
    <property type="entry name" value="Glyco_hydro_31_TIM"/>
</dbReference>
<protein>
    <submittedName>
        <fullName evidence="5">Alpha-glucosidase</fullName>
        <ecNumber evidence="5">3.2.1.20</ecNumber>
    </submittedName>
</protein>
<evidence type="ECO:0000313" key="6">
    <source>
        <dbReference type="Proteomes" id="UP001594351"/>
    </source>
</evidence>
<dbReference type="SUPFAM" id="SSF74650">
    <property type="entry name" value="Galactose mutarotase-like"/>
    <property type="match status" value="1"/>
</dbReference>
<keyword evidence="2 5" id="KW-0378">Hydrolase</keyword>
<dbReference type="GO" id="GO:0004558">
    <property type="term" value="F:alpha-1,4-glucosidase activity"/>
    <property type="evidence" value="ECO:0007669"/>
    <property type="project" value="UniProtKB-EC"/>
</dbReference>
<evidence type="ECO:0000313" key="5">
    <source>
        <dbReference type="EMBL" id="MFC1850533.1"/>
    </source>
</evidence>
<dbReference type="InterPro" id="IPR017853">
    <property type="entry name" value="GH"/>
</dbReference>
<dbReference type="PANTHER" id="PTHR46959:SF2">
    <property type="entry name" value="SULFOQUINOVOSIDASE"/>
    <property type="match status" value="1"/>
</dbReference>
<reference evidence="5 6" key="1">
    <citation type="submission" date="2024-09" db="EMBL/GenBank/DDBJ databases">
        <title>Laminarin stimulates single cell rates of sulfate reduction while oxygen inhibits transcriptomic activity in coastal marine sediment.</title>
        <authorList>
            <person name="Lindsay M."/>
            <person name="Orcutt B."/>
            <person name="Emerson D."/>
            <person name="Stepanauskas R."/>
            <person name="D'Angelo T."/>
        </authorList>
    </citation>
    <scope>NUCLEOTIDE SEQUENCE [LARGE SCALE GENOMIC DNA]</scope>
    <source>
        <strain evidence="5">SAG AM-311-K15</strain>
    </source>
</reference>
<evidence type="ECO:0000259" key="4">
    <source>
        <dbReference type="Pfam" id="PF21365"/>
    </source>
</evidence>
<dbReference type="Proteomes" id="UP001594351">
    <property type="component" value="Unassembled WGS sequence"/>
</dbReference>
<dbReference type="Gene3D" id="2.60.40.1760">
    <property type="entry name" value="glycosyl hydrolase (family 31)"/>
    <property type="match status" value="1"/>
</dbReference>
<gene>
    <name evidence="5" type="ORF">ACFL27_10110</name>
</gene>
<evidence type="ECO:0000259" key="3">
    <source>
        <dbReference type="Pfam" id="PF01055"/>
    </source>
</evidence>
<dbReference type="InterPro" id="IPR052990">
    <property type="entry name" value="Sulfoquinovosidase_GH31"/>
</dbReference>
<evidence type="ECO:0000256" key="2">
    <source>
        <dbReference type="RuleBase" id="RU361185"/>
    </source>
</evidence>
<dbReference type="NCBIfam" id="NF007746">
    <property type="entry name" value="PRK10426.1"/>
    <property type="match status" value="1"/>
</dbReference>
<dbReference type="Gene3D" id="3.20.20.80">
    <property type="entry name" value="Glycosidases"/>
    <property type="match status" value="1"/>
</dbReference>
<dbReference type="PANTHER" id="PTHR46959">
    <property type="entry name" value="SULFOQUINOVOSIDASE"/>
    <property type="match status" value="1"/>
</dbReference>
<dbReference type="Gene3D" id="2.60.40.1180">
    <property type="entry name" value="Golgi alpha-mannosidase II"/>
    <property type="match status" value="1"/>
</dbReference>
<dbReference type="InterPro" id="IPR011013">
    <property type="entry name" value="Gal_mutarotase_sf_dom"/>
</dbReference>